<evidence type="ECO:0000313" key="2">
    <source>
        <dbReference type="EMBL" id="MBD8502301.1"/>
    </source>
</evidence>
<accession>A0ABR9B7X7</accession>
<sequence length="445" mass="48913">MKIRLESIRACLEGVIPGTIATRAADGTPNIAYLSQIEYVDCEHVALSYQFFNTTRRNILASPYARVAAVDPHTGAHYRLSLQYLRTEESGPLFERMKVRLAGIASHTGMSGVFRLLGADIYRVLDIEQVPGDTLPPPPQPCNLLASLRACTESLCGAPDLDGLLARLFDGLQTHFGIEHAMMLMFDEAAGRLYTVATRGYADSGVGSEIALGDGVIGVAARERTPIRIGHFTAEYSYGRAIRDNMARNGVDGIDTEIPLPGLADSRSQLAVPVMACRQLVGMLYVESTQDLRFGYDDEDVLVALAGQLGAGIRLLQQMQETPEEAPPAAPPMAPAGRPLSVRHYAENDSVFLDGDYLIKGVAGAILWALVRDYVDSGRCEFSNRELRLDRRIRLPDLSDNLEARLILLARRLVERDAPLRIEKTGRGRFRLCVRRPLELVDVPV</sequence>
<dbReference type="InterPro" id="IPR003018">
    <property type="entry name" value="GAF"/>
</dbReference>
<dbReference type="SUPFAM" id="SSF50475">
    <property type="entry name" value="FMN-binding split barrel"/>
    <property type="match status" value="1"/>
</dbReference>
<dbReference type="PANTHER" id="PTHR40660">
    <property type="entry name" value="5'-PHOSPHATE OXIDASE PUTATIVE DOMAIN-CONTAINING PROTEIN-RELATED"/>
    <property type="match status" value="1"/>
</dbReference>
<name>A0ABR9B7X7_9RHOO</name>
<dbReference type="RefSeq" id="WP_187717091.1">
    <property type="nucleotide sequence ID" value="NZ_JACTAH010000001.1"/>
</dbReference>
<organism evidence="2 3">
    <name type="scientific">Thauera sedimentorum</name>
    <dbReference type="NCBI Taxonomy" id="2767595"/>
    <lineage>
        <taxon>Bacteria</taxon>
        <taxon>Pseudomonadati</taxon>
        <taxon>Pseudomonadota</taxon>
        <taxon>Betaproteobacteria</taxon>
        <taxon>Rhodocyclales</taxon>
        <taxon>Zoogloeaceae</taxon>
        <taxon>Thauera</taxon>
    </lineage>
</organism>
<dbReference type="Gene3D" id="2.30.110.10">
    <property type="entry name" value="Electron Transport, Fmn-binding Protein, Chain A"/>
    <property type="match status" value="1"/>
</dbReference>
<dbReference type="InterPro" id="IPR012349">
    <property type="entry name" value="Split_barrel_FMN-bd"/>
</dbReference>
<proteinExistence type="predicted"/>
<dbReference type="SUPFAM" id="SSF55781">
    <property type="entry name" value="GAF domain-like"/>
    <property type="match status" value="1"/>
</dbReference>
<dbReference type="PANTHER" id="PTHR40660:SF1">
    <property type="entry name" value="5'-PHOSPHATE OXIDASE PUTATIVE DOMAIN-CONTAINING PROTEIN-RELATED"/>
    <property type="match status" value="1"/>
</dbReference>
<reference evidence="3" key="1">
    <citation type="submission" date="2023-07" db="EMBL/GenBank/DDBJ databases">
        <title>Thauera sp. CAU 1555 isolated from sand of Yaerae Beach.</title>
        <authorList>
            <person name="Kim W."/>
        </authorList>
    </citation>
    <scope>NUCLEOTIDE SEQUENCE [LARGE SCALE GENOMIC DNA]</scope>
    <source>
        <strain evidence="3">CAU 1555</strain>
    </source>
</reference>
<evidence type="ECO:0000313" key="3">
    <source>
        <dbReference type="Proteomes" id="UP000603602"/>
    </source>
</evidence>
<evidence type="ECO:0000259" key="1">
    <source>
        <dbReference type="SMART" id="SM00065"/>
    </source>
</evidence>
<dbReference type="Gene3D" id="3.30.450.40">
    <property type="match status" value="1"/>
</dbReference>
<gene>
    <name evidence="2" type="ORF">IFO67_05355</name>
</gene>
<protein>
    <submittedName>
        <fullName evidence="2">GAF domain-containing protein</fullName>
    </submittedName>
</protein>
<keyword evidence="3" id="KW-1185">Reference proteome</keyword>
<dbReference type="EMBL" id="JACYTO010000001">
    <property type="protein sequence ID" value="MBD8502301.1"/>
    <property type="molecule type" value="Genomic_DNA"/>
</dbReference>
<dbReference type="InterPro" id="IPR029016">
    <property type="entry name" value="GAF-like_dom_sf"/>
</dbReference>
<dbReference type="Pfam" id="PF13185">
    <property type="entry name" value="GAF_2"/>
    <property type="match status" value="1"/>
</dbReference>
<feature type="domain" description="GAF" evidence="1">
    <location>
        <begin position="160"/>
        <end position="323"/>
    </location>
</feature>
<dbReference type="SMART" id="SM00065">
    <property type="entry name" value="GAF"/>
    <property type="match status" value="1"/>
</dbReference>
<comment type="caution">
    <text evidence="2">The sequence shown here is derived from an EMBL/GenBank/DDBJ whole genome shotgun (WGS) entry which is preliminary data.</text>
</comment>
<dbReference type="Proteomes" id="UP000603602">
    <property type="component" value="Unassembled WGS sequence"/>
</dbReference>